<dbReference type="InterPro" id="IPR008928">
    <property type="entry name" value="6-hairpin_glycosidase_sf"/>
</dbReference>
<keyword evidence="2" id="KW-1185">Reference proteome</keyword>
<dbReference type="Gene3D" id="1.50.10.10">
    <property type="match status" value="1"/>
</dbReference>
<evidence type="ECO:0000313" key="2">
    <source>
        <dbReference type="Proteomes" id="UP000052978"/>
    </source>
</evidence>
<dbReference type="InterPro" id="IPR012341">
    <property type="entry name" value="6hp_glycosidase-like_sf"/>
</dbReference>
<sequence length="129" mass="14711">MAMDELWRVTGEARYQSEAVEMMDQIVHWVRKDPSGLGRPWLPGAPASESMAVPMMLLNLVEQLGEADKEMVSKYVELDDRCAQSWMIGVPRGFCSMSRGMGRLCWRMCQRMARNSPVAWGDTRMQATH</sequence>
<protein>
    <submittedName>
        <fullName evidence="1">N-acylglucosamine 2-epimerase</fullName>
    </submittedName>
</protein>
<accession>S7MSZ4</accession>
<reference evidence="1 2" key="1">
    <citation type="journal article" date="2013" name="Nat. Commun.">
        <title>Genome analysis reveals insights into physiology and longevity of the Brandt's bat Myotis brandtii.</title>
        <authorList>
            <person name="Seim I."/>
            <person name="Fang X."/>
            <person name="Xiong Z."/>
            <person name="Lobanov A.V."/>
            <person name="Huang Z."/>
            <person name="Ma S."/>
            <person name="Feng Y."/>
            <person name="Turanov A.A."/>
            <person name="Zhu Y."/>
            <person name="Lenz T.L."/>
            <person name="Gerashchenko M.V."/>
            <person name="Fan D."/>
            <person name="Hee Yim S."/>
            <person name="Yao X."/>
            <person name="Jordan D."/>
            <person name="Xiong Y."/>
            <person name="Ma Y."/>
            <person name="Lyapunov A.N."/>
            <person name="Chen G."/>
            <person name="Kulakova O.I."/>
            <person name="Sun Y."/>
            <person name="Lee S.G."/>
            <person name="Bronson R.T."/>
            <person name="Moskalev A.A."/>
            <person name="Sunyaev S.R."/>
            <person name="Zhang G."/>
            <person name="Krogh A."/>
            <person name="Wang J."/>
            <person name="Gladyshev V.N."/>
        </authorList>
    </citation>
    <scope>NUCLEOTIDE SEQUENCE [LARGE SCALE GENOMIC DNA]</scope>
</reference>
<dbReference type="Proteomes" id="UP000052978">
    <property type="component" value="Unassembled WGS sequence"/>
</dbReference>
<dbReference type="PANTHER" id="PTHR15108">
    <property type="entry name" value="N-ACYLGLUCOSAMINE-2-EPIMERASE"/>
    <property type="match status" value="1"/>
</dbReference>
<dbReference type="GO" id="GO:0005975">
    <property type="term" value="P:carbohydrate metabolic process"/>
    <property type="evidence" value="ECO:0007669"/>
    <property type="project" value="InterPro"/>
</dbReference>
<dbReference type="SUPFAM" id="SSF48208">
    <property type="entry name" value="Six-hairpin glycosidases"/>
    <property type="match status" value="1"/>
</dbReference>
<organism evidence="1 2">
    <name type="scientific">Myotis brandtii</name>
    <name type="common">Brandt's bat</name>
    <dbReference type="NCBI Taxonomy" id="109478"/>
    <lineage>
        <taxon>Eukaryota</taxon>
        <taxon>Metazoa</taxon>
        <taxon>Chordata</taxon>
        <taxon>Craniata</taxon>
        <taxon>Vertebrata</taxon>
        <taxon>Euteleostomi</taxon>
        <taxon>Mammalia</taxon>
        <taxon>Eutheria</taxon>
        <taxon>Laurasiatheria</taxon>
        <taxon>Chiroptera</taxon>
        <taxon>Yangochiroptera</taxon>
        <taxon>Vespertilionidae</taxon>
        <taxon>Myotis</taxon>
    </lineage>
</organism>
<dbReference type="EMBL" id="KE162237">
    <property type="protein sequence ID" value="EPQ07539.1"/>
    <property type="molecule type" value="Genomic_DNA"/>
</dbReference>
<proteinExistence type="predicted"/>
<evidence type="ECO:0000313" key="1">
    <source>
        <dbReference type="EMBL" id="EPQ07539.1"/>
    </source>
</evidence>
<dbReference type="AlphaFoldDB" id="S7MSZ4"/>
<gene>
    <name evidence="1" type="ORF">D623_10029516</name>
</gene>
<name>S7MSZ4_MYOBR</name>